<dbReference type="AlphaFoldDB" id="A0AAW5B4U7"/>
<feature type="chain" id="PRO_5043969313" evidence="1">
    <location>
        <begin position="24"/>
        <end position="105"/>
    </location>
</feature>
<name>A0AAW5B4U7_9BACI</name>
<keyword evidence="1" id="KW-0732">Signal</keyword>
<protein>
    <submittedName>
        <fullName evidence="2">Uncharacterized protein</fullName>
    </submittedName>
</protein>
<accession>A0AAW5B4U7</accession>
<dbReference type="RefSeq" id="WP_238019793.1">
    <property type="nucleotide sequence ID" value="NZ_JAIFZM010000007.1"/>
</dbReference>
<evidence type="ECO:0000256" key="1">
    <source>
        <dbReference type="SAM" id="SignalP"/>
    </source>
</evidence>
<keyword evidence="3" id="KW-1185">Reference proteome</keyword>
<evidence type="ECO:0000313" key="3">
    <source>
        <dbReference type="Proteomes" id="UP001199631"/>
    </source>
</evidence>
<reference evidence="2 3" key="1">
    <citation type="journal article" date="2022" name="Evol. Bioinform. Online">
        <title>Draft Genome Sequence of Oceanobacillus jordanicus Strain GSFE11, a Halotolerant Plant Growth-Promoting Bacterial Endophyte Isolated From the Jordan Valley.</title>
        <authorList>
            <person name="Alhindi T."/>
            <person name="Albdaiwi R."/>
        </authorList>
    </citation>
    <scope>NUCLEOTIDE SEQUENCE [LARGE SCALE GENOMIC DNA]</scope>
    <source>
        <strain evidence="2 3">GSFE11</strain>
    </source>
</reference>
<organism evidence="2 3">
    <name type="scientific">Oceanobacillus jordanicus</name>
    <dbReference type="NCBI Taxonomy" id="2867266"/>
    <lineage>
        <taxon>Bacteria</taxon>
        <taxon>Bacillati</taxon>
        <taxon>Bacillota</taxon>
        <taxon>Bacilli</taxon>
        <taxon>Bacillales</taxon>
        <taxon>Bacillaceae</taxon>
        <taxon>Oceanobacillus</taxon>
    </lineage>
</organism>
<feature type="signal peptide" evidence="1">
    <location>
        <begin position="1"/>
        <end position="23"/>
    </location>
</feature>
<dbReference type="EMBL" id="JAIFZM010000007">
    <property type="protein sequence ID" value="MCG3419515.1"/>
    <property type="molecule type" value="Genomic_DNA"/>
</dbReference>
<sequence length="105" mass="12378">MWKRGMMLAGAFFILLSGEISYAKVDDGTVTPEEEKEHNWQAQDTYTEKVDGGEHEFTYWKNFMRHTRTCQIIHHIKVVVYYCDVHDETKTESTLIKTEHSGRHK</sequence>
<proteinExistence type="predicted"/>
<gene>
    <name evidence="2" type="ORF">K3T81_10145</name>
</gene>
<comment type="caution">
    <text evidence="2">The sequence shown here is derived from an EMBL/GenBank/DDBJ whole genome shotgun (WGS) entry which is preliminary data.</text>
</comment>
<dbReference type="Proteomes" id="UP001199631">
    <property type="component" value="Unassembled WGS sequence"/>
</dbReference>
<evidence type="ECO:0000313" key="2">
    <source>
        <dbReference type="EMBL" id="MCG3419515.1"/>
    </source>
</evidence>